<dbReference type="SUPFAM" id="SSF54928">
    <property type="entry name" value="RNA-binding domain, RBD"/>
    <property type="match status" value="1"/>
</dbReference>
<evidence type="ECO:0000256" key="2">
    <source>
        <dbReference type="SAM" id="MobiDB-lite"/>
    </source>
</evidence>
<evidence type="ECO:0000313" key="5">
    <source>
        <dbReference type="Proteomes" id="UP000664277"/>
    </source>
</evidence>
<proteinExistence type="predicted"/>
<dbReference type="InterPro" id="IPR000504">
    <property type="entry name" value="RRM_dom"/>
</dbReference>
<dbReference type="EMBL" id="JAFLCK010000009">
    <property type="protein sequence ID" value="MBN8660363.1"/>
    <property type="molecule type" value="Genomic_DNA"/>
</dbReference>
<evidence type="ECO:0000256" key="1">
    <source>
        <dbReference type="ARBA" id="ARBA00022884"/>
    </source>
</evidence>
<keyword evidence="1" id="KW-0694">RNA-binding</keyword>
<dbReference type="Proteomes" id="UP000664277">
    <property type="component" value="Unassembled WGS sequence"/>
</dbReference>
<dbReference type="SMART" id="SM00360">
    <property type="entry name" value="RRM"/>
    <property type="match status" value="1"/>
</dbReference>
<dbReference type="GO" id="GO:0003723">
    <property type="term" value="F:RNA binding"/>
    <property type="evidence" value="ECO:0007669"/>
    <property type="project" value="UniProtKB-KW"/>
</dbReference>
<evidence type="ECO:0000259" key="3">
    <source>
        <dbReference type="PROSITE" id="PS50102"/>
    </source>
</evidence>
<protein>
    <submittedName>
        <fullName evidence="4">RNA-binding protein</fullName>
    </submittedName>
</protein>
<name>A0A8J7PHI9_9BACT</name>
<dbReference type="InterPro" id="IPR035979">
    <property type="entry name" value="RBD_domain_sf"/>
</dbReference>
<feature type="domain" description="RRM" evidence="3">
    <location>
        <begin position="4"/>
        <end position="82"/>
    </location>
</feature>
<evidence type="ECO:0000313" key="4">
    <source>
        <dbReference type="EMBL" id="MBN8660363.1"/>
    </source>
</evidence>
<feature type="region of interest" description="Disordered" evidence="2">
    <location>
        <begin position="76"/>
        <end position="95"/>
    </location>
</feature>
<dbReference type="PANTHER" id="PTHR48027">
    <property type="entry name" value="HETEROGENEOUS NUCLEAR RIBONUCLEOPROTEIN 87F-RELATED"/>
    <property type="match status" value="1"/>
</dbReference>
<dbReference type="Pfam" id="PF00076">
    <property type="entry name" value="RRM_1"/>
    <property type="match status" value="1"/>
</dbReference>
<dbReference type="InterPro" id="IPR012677">
    <property type="entry name" value="Nucleotide-bd_a/b_plait_sf"/>
</dbReference>
<dbReference type="AlphaFoldDB" id="A0A8J7PHI9"/>
<sequence length="95" mass="10454">MQNNKLFVRNLAFSTTDGELGGIFAGHGEVLSARMATDRETGRSRGFGFVEMSSQEAAQNAIRTLDQSQHNGRTLYVAISEPRDRKPSTSYGNGW</sequence>
<dbReference type="Gene3D" id="3.30.70.330">
    <property type="match status" value="1"/>
</dbReference>
<reference evidence="4" key="1">
    <citation type="submission" date="2021-02" db="EMBL/GenBank/DDBJ databases">
        <title>Genome-Resolved Metagenomics of a Microbial Community Performing Photosynthetic Biological Nutrient Removal.</title>
        <authorList>
            <person name="Mcdaniel E.A."/>
        </authorList>
    </citation>
    <scope>NUCLEOTIDE SEQUENCE</scope>
    <source>
        <strain evidence="4">UWPOB_OBS1</strain>
    </source>
</reference>
<dbReference type="PROSITE" id="PS50102">
    <property type="entry name" value="RRM"/>
    <property type="match status" value="1"/>
</dbReference>
<accession>A0A8J7PHI9</accession>
<dbReference type="InterPro" id="IPR052462">
    <property type="entry name" value="SLIRP/GR-RBP-like"/>
</dbReference>
<gene>
    <name evidence="4" type="ORF">J0M35_08385</name>
</gene>
<organism evidence="4 5">
    <name type="scientific">Candidatus Obscuribacter phosphatis</name>
    <dbReference type="NCBI Taxonomy" id="1906157"/>
    <lineage>
        <taxon>Bacteria</taxon>
        <taxon>Bacillati</taxon>
        <taxon>Candidatus Melainabacteria</taxon>
        <taxon>Candidatus Obscuribacterales</taxon>
        <taxon>Candidatus Obscuribacteraceae</taxon>
        <taxon>Candidatus Obscuribacter</taxon>
    </lineage>
</organism>
<comment type="caution">
    <text evidence="4">The sequence shown here is derived from an EMBL/GenBank/DDBJ whole genome shotgun (WGS) entry which is preliminary data.</text>
</comment>